<name>H8H1D2_DEIGI</name>
<protein>
    <submittedName>
        <fullName evidence="2">Uncharacterized protein</fullName>
    </submittedName>
</protein>
<dbReference type="Proteomes" id="UP000007575">
    <property type="component" value="Plasmid P2"/>
</dbReference>
<accession>H8H1D2</accession>
<keyword evidence="1" id="KW-0472">Membrane</keyword>
<keyword evidence="1" id="KW-0812">Transmembrane</keyword>
<keyword evidence="2" id="KW-0614">Plasmid</keyword>
<dbReference type="KEGG" id="dgo:DGo_PB0060"/>
<keyword evidence="1" id="KW-1133">Transmembrane helix</keyword>
<evidence type="ECO:0000256" key="1">
    <source>
        <dbReference type="SAM" id="Phobius"/>
    </source>
</evidence>
<sequence>MPSILISPATRSVDIPILITLAVVLVACLMLWLQASSSRRVK</sequence>
<reference evidence="2 3" key="1">
    <citation type="journal article" date="2012" name="PLoS ONE">
        <title>Genome sequence and transcriptome analysis of the radioresistant bacterium Deinococcus gobiensis: insights into the extreme environmental adaptations.</title>
        <authorList>
            <person name="Yuan M."/>
            <person name="Chen M."/>
            <person name="Zhang W."/>
            <person name="Lu W."/>
            <person name="Wang J."/>
            <person name="Yang M."/>
            <person name="Zhao P."/>
            <person name="Tang R."/>
            <person name="Li X."/>
            <person name="Hao Y."/>
            <person name="Zhou Z."/>
            <person name="Zhan Y."/>
            <person name="Yu H."/>
            <person name="Teng C."/>
            <person name="Yan Y."/>
            <person name="Ping S."/>
            <person name="Wang Y."/>
            <person name="Lin M."/>
        </authorList>
    </citation>
    <scope>NUCLEOTIDE SEQUENCE [LARGE SCALE GENOMIC DNA]</scope>
    <source>
        <strain evidence="3">DSM 21396 / JCM 16679 / CGMCC 1.7299 / I-0</strain>
        <plasmid evidence="2">P2</plasmid>
    </source>
</reference>
<dbReference type="HOGENOM" id="CLU_3250381_0_0_0"/>
<dbReference type="EMBL" id="CP002193">
    <property type="protein sequence ID" value="AFD27329.1"/>
    <property type="molecule type" value="Genomic_DNA"/>
</dbReference>
<evidence type="ECO:0000313" key="2">
    <source>
        <dbReference type="EMBL" id="AFD27329.1"/>
    </source>
</evidence>
<geneLocation type="plasmid" evidence="2 3">
    <name>P2</name>
</geneLocation>
<gene>
    <name evidence="2" type="ordered locus">DGo_PB0060</name>
</gene>
<keyword evidence="3" id="KW-1185">Reference proteome</keyword>
<proteinExistence type="predicted"/>
<feature type="transmembrane region" description="Helical" evidence="1">
    <location>
        <begin position="15"/>
        <end position="33"/>
    </location>
</feature>
<dbReference type="AlphaFoldDB" id="H8H1D2"/>
<evidence type="ECO:0000313" key="3">
    <source>
        <dbReference type="Proteomes" id="UP000007575"/>
    </source>
</evidence>
<organism evidence="2 3">
    <name type="scientific">Deinococcus gobiensis (strain DSM 21396 / JCM 16679 / CGMCC 1.7299 / I-0)</name>
    <dbReference type="NCBI Taxonomy" id="745776"/>
    <lineage>
        <taxon>Bacteria</taxon>
        <taxon>Thermotogati</taxon>
        <taxon>Deinococcota</taxon>
        <taxon>Deinococci</taxon>
        <taxon>Deinococcales</taxon>
        <taxon>Deinococcaceae</taxon>
        <taxon>Deinococcus</taxon>
    </lineage>
</organism>